<evidence type="ECO:0000313" key="3">
    <source>
        <dbReference type="Proteomes" id="UP000024635"/>
    </source>
</evidence>
<feature type="transmembrane region" description="Helical" evidence="1">
    <location>
        <begin position="40"/>
        <end position="60"/>
    </location>
</feature>
<comment type="caution">
    <text evidence="2">The sequence shown here is derived from an EMBL/GenBank/DDBJ whole genome shotgun (WGS) entry which is preliminary data.</text>
</comment>
<reference evidence="3" key="1">
    <citation type="journal article" date="2015" name="Nat. Genet.">
        <title>The genome and transcriptome of the zoonotic hookworm Ancylostoma ceylanicum identify infection-specific gene families.</title>
        <authorList>
            <person name="Schwarz E.M."/>
            <person name="Hu Y."/>
            <person name="Antoshechkin I."/>
            <person name="Miller M.M."/>
            <person name="Sternberg P.W."/>
            <person name="Aroian R.V."/>
        </authorList>
    </citation>
    <scope>NUCLEOTIDE SEQUENCE</scope>
    <source>
        <strain evidence="3">HY135</strain>
    </source>
</reference>
<keyword evidence="3" id="KW-1185">Reference proteome</keyword>
<dbReference type="AlphaFoldDB" id="A0A016UQT9"/>
<evidence type="ECO:0000256" key="1">
    <source>
        <dbReference type="SAM" id="Phobius"/>
    </source>
</evidence>
<dbReference type="Proteomes" id="UP000024635">
    <property type="component" value="Unassembled WGS sequence"/>
</dbReference>
<evidence type="ECO:0000313" key="2">
    <source>
        <dbReference type="EMBL" id="EYC16868.1"/>
    </source>
</evidence>
<keyword evidence="1" id="KW-0472">Membrane</keyword>
<keyword evidence="1" id="KW-1133">Transmembrane helix</keyword>
<dbReference type="EMBL" id="JARK01001368">
    <property type="protein sequence ID" value="EYC16868.1"/>
    <property type="molecule type" value="Genomic_DNA"/>
</dbReference>
<sequence>MCCNALPRIKPSGVSCTILVQQSLKKEIVLELSFVDFPGIIFSGIELLMVVFFWFVNYYVDNNDFTKAYVTVLMVPLSASTVTKLWSVVNSVAGVSLTTASTYGDM</sequence>
<protein>
    <submittedName>
        <fullName evidence="2">Uncharacterized protein</fullName>
    </submittedName>
</protein>
<gene>
    <name evidence="2" type="primary">Acey_s0032.g2539</name>
    <name evidence="2" type="ORF">Y032_0032g2539</name>
</gene>
<dbReference type="OrthoDB" id="5827113at2759"/>
<name>A0A016UQT9_9BILA</name>
<organism evidence="2 3">
    <name type="scientific">Ancylostoma ceylanicum</name>
    <dbReference type="NCBI Taxonomy" id="53326"/>
    <lineage>
        <taxon>Eukaryota</taxon>
        <taxon>Metazoa</taxon>
        <taxon>Ecdysozoa</taxon>
        <taxon>Nematoda</taxon>
        <taxon>Chromadorea</taxon>
        <taxon>Rhabditida</taxon>
        <taxon>Rhabditina</taxon>
        <taxon>Rhabditomorpha</taxon>
        <taxon>Strongyloidea</taxon>
        <taxon>Ancylostomatidae</taxon>
        <taxon>Ancylostomatinae</taxon>
        <taxon>Ancylostoma</taxon>
    </lineage>
</organism>
<accession>A0A016UQT9</accession>
<keyword evidence="1" id="KW-0812">Transmembrane</keyword>
<proteinExistence type="predicted"/>